<reference evidence="2 3" key="1">
    <citation type="submission" date="2018-11" db="EMBL/GenBank/DDBJ databases">
        <title>Sequencing the genomes of 1000 actinobacteria strains.</title>
        <authorList>
            <person name="Klenk H.-P."/>
        </authorList>
    </citation>
    <scope>NUCLEOTIDE SEQUENCE [LARGE SCALE GENOMIC DNA]</scope>
    <source>
        <strain evidence="2 3">DSM 15700</strain>
    </source>
</reference>
<dbReference type="AlphaFoldDB" id="A0A3N4Z4Q3"/>
<dbReference type="SUPFAM" id="SSF143120">
    <property type="entry name" value="YefM-like"/>
    <property type="match status" value="1"/>
</dbReference>
<dbReference type="Gene3D" id="3.40.1620.10">
    <property type="entry name" value="YefM-like domain"/>
    <property type="match status" value="1"/>
</dbReference>
<evidence type="ECO:0000256" key="1">
    <source>
        <dbReference type="ARBA" id="ARBA00009981"/>
    </source>
</evidence>
<evidence type="ECO:0000313" key="2">
    <source>
        <dbReference type="EMBL" id="RPF20898.1"/>
    </source>
</evidence>
<comment type="caution">
    <text evidence="2">The sequence shown here is derived from an EMBL/GenBank/DDBJ whole genome shotgun (WGS) entry which is preliminary data.</text>
</comment>
<sequence length="85" mass="9168">MRTMTATSASRGFSDLLDAVEHGDTITITRGGHAIAELRPARRHTVGALRERLADAPALDPAFETDIADAMITLDHEITDPWADA</sequence>
<dbReference type="OrthoDB" id="557859at2"/>
<name>A0A3N4Z4Q3_9MICO</name>
<protein>
    <submittedName>
        <fullName evidence="2">Antitoxin Phd_YefM of type II toxin-antitoxin system</fullName>
    </submittedName>
</protein>
<proteinExistence type="inferred from homology"/>
<keyword evidence="3" id="KW-1185">Reference proteome</keyword>
<accession>A0A3N4Z4Q3</accession>
<dbReference type="Proteomes" id="UP000280501">
    <property type="component" value="Unassembled WGS sequence"/>
</dbReference>
<organism evidence="2 3">
    <name type="scientific">Myceligenerans xiligouense</name>
    <dbReference type="NCBI Taxonomy" id="253184"/>
    <lineage>
        <taxon>Bacteria</taxon>
        <taxon>Bacillati</taxon>
        <taxon>Actinomycetota</taxon>
        <taxon>Actinomycetes</taxon>
        <taxon>Micrococcales</taxon>
        <taxon>Promicromonosporaceae</taxon>
        <taxon>Myceligenerans</taxon>
    </lineage>
</organism>
<evidence type="ECO:0000313" key="3">
    <source>
        <dbReference type="Proteomes" id="UP000280501"/>
    </source>
</evidence>
<dbReference type="EMBL" id="RKQZ01000001">
    <property type="protein sequence ID" value="RPF20898.1"/>
    <property type="molecule type" value="Genomic_DNA"/>
</dbReference>
<dbReference type="RefSeq" id="WP_123814002.1">
    <property type="nucleotide sequence ID" value="NZ_RKQZ01000001.1"/>
</dbReference>
<gene>
    <name evidence="2" type="ORF">EDD34_1505</name>
</gene>
<dbReference type="InterPro" id="IPR036165">
    <property type="entry name" value="YefM-like_sf"/>
</dbReference>
<comment type="similarity">
    <text evidence="1">Belongs to the phD/YefM antitoxin family.</text>
</comment>